<evidence type="ECO:0000313" key="2">
    <source>
        <dbReference type="Proteomes" id="UP001163835"/>
    </source>
</evidence>
<accession>A0ACC1TLQ6</accession>
<keyword evidence="2" id="KW-1185">Reference proteome</keyword>
<organism evidence="1 2">
    <name type="scientific">Lentinula aff. lateritia</name>
    <dbReference type="NCBI Taxonomy" id="2804960"/>
    <lineage>
        <taxon>Eukaryota</taxon>
        <taxon>Fungi</taxon>
        <taxon>Dikarya</taxon>
        <taxon>Basidiomycota</taxon>
        <taxon>Agaricomycotina</taxon>
        <taxon>Agaricomycetes</taxon>
        <taxon>Agaricomycetidae</taxon>
        <taxon>Agaricales</taxon>
        <taxon>Marasmiineae</taxon>
        <taxon>Omphalotaceae</taxon>
        <taxon>Lentinula</taxon>
    </lineage>
</organism>
<proteinExistence type="predicted"/>
<dbReference type="EMBL" id="MU795575">
    <property type="protein sequence ID" value="KAJ3805553.1"/>
    <property type="molecule type" value="Genomic_DNA"/>
</dbReference>
<reference evidence="1" key="1">
    <citation type="submission" date="2022-09" db="EMBL/GenBank/DDBJ databases">
        <title>A Global Phylogenomic Analysis of the Shiitake Genus Lentinula.</title>
        <authorList>
            <consortium name="DOE Joint Genome Institute"/>
            <person name="Sierra-Patev S."/>
            <person name="Min B."/>
            <person name="Naranjo-Ortiz M."/>
            <person name="Looney B."/>
            <person name="Konkel Z."/>
            <person name="Slot J.C."/>
            <person name="Sakamoto Y."/>
            <person name="Steenwyk J.L."/>
            <person name="Rokas A."/>
            <person name="Carro J."/>
            <person name="Camarero S."/>
            <person name="Ferreira P."/>
            <person name="Molpeceres G."/>
            <person name="Ruiz-Duenas F.J."/>
            <person name="Serrano A."/>
            <person name="Henrissat B."/>
            <person name="Drula E."/>
            <person name="Hughes K.W."/>
            <person name="Mata J.L."/>
            <person name="Ishikawa N.K."/>
            <person name="Vargas-Isla R."/>
            <person name="Ushijima S."/>
            <person name="Smith C.A."/>
            <person name="Ahrendt S."/>
            <person name="Andreopoulos W."/>
            <person name="He G."/>
            <person name="Labutti K."/>
            <person name="Lipzen A."/>
            <person name="Ng V."/>
            <person name="Riley R."/>
            <person name="Sandor L."/>
            <person name="Barry K."/>
            <person name="Martinez A.T."/>
            <person name="Xiao Y."/>
            <person name="Gibbons J.G."/>
            <person name="Terashima K."/>
            <person name="Grigoriev I.V."/>
            <person name="Hibbett D.S."/>
        </authorList>
    </citation>
    <scope>NUCLEOTIDE SEQUENCE</scope>
    <source>
        <strain evidence="1">TMI1499</strain>
    </source>
</reference>
<sequence length="259" mass="29033">MLSTKSPSFFILSLSAVLALALVVSESSALPVDAGPIQHVNSSINWIDLTESDLANGTTHEFDRRLVQDFNVKHFAKLGYSTYVSTEDAEEYVKHQTFTAIPGLEKYRPVGQGAYLDPKVFTYGSSNQHCKVSPLLVTSFLLPLCIIMAHDISLFVPNDVMHMVPQWINAQGYQESPLLFYKLADSTSVQLVIPFQYLAKSPRHKNEETAAEGNPKNIYVNCYENDRPLGSTKAEKEVMEWETWNVKHWPTGLKSSGNF</sequence>
<comment type="caution">
    <text evidence="1">The sequence shown here is derived from an EMBL/GenBank/DDBJ whole genome shotgun (WGS) entry which is preliminary data.</text>
</comment>
<gene>
    <name evidence="1" type="ORF">F5876DRAFT_69699</name>
</gene>
<dbReference type="Proteomes" id="UP001163835">
    <property type="component" value="Unassembled WGS sequence"/>
</dbReference>
<evidence type="ECO:0000313" key="1">
    <source>
        <dbReference type="EMBL" id="KAJ3805553.1"/>
    </source>
</evidence>
<protein>
    <submittedName>
        <fullName evidence="1">Uncharacterized protein</fullName>
    </submittedName>
</protein>
<name>A0ACC1TLQ6_9AGAR</name>